<evidence type="ECO:0008006" key="3">
    <source>
        <dbReference type="Google" id="ProtNLM"/>
    </source>
</evidence>
<sequence length="185" mass="21408">MNESNLVSVYLQEYSKLKDEQAQRIGFRDNLLYVTLSLFGVIMALAVGERSTPYALLVLPWICLVLGWTYVNNDQKISAIGHYIHNHLGAQVHQVLHDQCSDLQYSIFGWEIENRRDQTRKRRKIEQLIVNEMAFICSGVTALIVFSRLMPQIDWQVRLFSAIELVLLLILGFEIWRHADLTKGC</sequence>
<reference evidence="2" key="1">
    <citation type="journal article" date="2023" name="Plants (Basel)">
        <title>Genomic Analysis of Leptolyngbya boryana CZ1 Reveals Efficient Carbon Fixation Modules.</title>
        <authorList>
            <person name="Bai X."/>
            <person name="Wang H."/>
            <person name="Cheng W."/>
            <person name="Wang J."/>
            <person name="Ma M."/>
            <person name="Hu H."/>
            <person name="Song Z."/>
            <person name="Ma H."/>
            <person name="Fan Y."/>
            <person name="Du C."/>
            <person name="Xu J."/>
        </authorList>
    </citation>
    <scope>NUCLEOTIDE SEQUENCE</scope>
    <source>
        <strain evidence="2">CZ1</strain>
    </source>
</reference>
<evidence type="ECO:0000313" key="2">
    <source>
        <dbReference type="EMBL" id="WNZ47893.1"/>
    </source>
</evidence>
<reference evidence="2" key="2">
    <citation type="submission" date="2023-07" db="EMBL/GenBank/DDBJ databases">
        <authorList>
            <person name="Bai X.-H."/>
            <person name="Wang H.-H."/>
            <person name="Wang J."/>
            <person name="Ma M.-Y."/>
            <person name="Hu H.-H."/>
            <person name="Song Z.-L."/>
            <person name="Ma H.-G."/>
            <person name="Fan Y."/>
            <person name="Du C.-Y."/>
            <person name="Xu J.-C."/>
        </authorList>
    </citation>
    <scope>NUCLEOTIDE SEQUENCE</scope>
    <source>
        <strain evidence="2">CZ1</strain>
    </source>
</reference>
<feature type="transmembrane region" description="Helical" evidence="1">
    <location>
        <begin position="31"/>
        <end position="48"/>
    </location>
</feature>
<evidence type="ECO:0000256" key="1">
    <source>
        <dbReference type="SAM" id="Phobius"/>
    </source>
</evidence>
<dbReference type="RefSeq" id="WP_190653084.1">
    <property type="nucleotide sequence ID" value="NZ_CP130144.1"/>
</dbReference>
<organism evidence="2">
    <name type="scientific">Leptolyngbya boryana CZ1</name>
    <dbReference type="NCBI Taxonomy" id="3060204"/>
    <lineage>
        <taxon>Bacteria</taxon>
        <taxon>Bacillati</taxon>
        <taxon>Cyanobacteriota</taxon>
        <taxon>Cyanophyceae</taxon>
        <taxon>Leptolyngbyales</taxon>
        <taxon>Leptolyngbyaceae</taxon>
        <taxon>Leptolyngbya group</taxon>
        <taxon>Leptolyngbya</taxon>
    </lineage>
</organism>
<feature type="transmembrane region" description="Helical" evidence="1">
    <location>
        <begin position="54"/>
        <end position="71"/>
    </location>
</feature>
<gene>
    <name evidence="2" type="ORF">Q2T42_08610</name>
</gene>
<feature type="transmembrane region" description="Helical" evidence="1">
    <location>
        <begin position="128"/>
        <end position="149"/>
    </location>
</feature>
<keyword evidence="1" id="KW-0812">Transmembrane</keyword>
<dbReference type="AlphaFoldDB" id="A0AA96WZB2"/>
<keyword evidence="1" id="KW-1133">Transmembrane helix</keyword>
<accession>A0AA96WZB2</accession>
<feature type="transmembrane region" description="Helical" evidence="1">
    <location>
        <begin position="155"/>
        <end position="176"/>
    </location>
</feature>
<keyword evidence="1" id="KW-0472">Membrane</keyword>
<protein>
    <recommendedName>
        <fullName evidence="3">Integral membrane protein</fullName>
    </recommendedName>
</protein>
<dbReference type="EMBL" id="CP130144">
    <property type="protein sequence ID" value="WNZ47893.1"/>
    <property type="molecule type" value="Genomic_DNA"/>
</dbReference>
<proteinExistence type="predicted"/>
<name>A0AA96WZB2_LEPBY</name>